<keyword evidence="1" id="KW-0472">Membrane</keyword>
<evidence type="ECO:0000313" key="3">
    <source>
        <dbReference type="Proteomes" id="UP000295678"/>
    </source>
</evidence>
<gene>
    <name evidence="2" type="ORF">EDC22_10541</name>
</gene>
<protein>
    <submittedName>
        <fullName evidence="2">Outer membrane protein with glycine zipper</fullName>
    </submittedName>
</protein>
<comment type="caution">
    <text evidence="2">The sequence shown here is derived from an EMBL/GenBank/DDBJ whole genome shotgun (WGS) entry which is preliminary data.</text>
</comment>
<dbReference type="PROSITE" id="PS51257">
    <property type="entry name" value="PROKAR_LIPOPROTEIN"/>
    <property type="match status" value="1"/>
</dbReference>
<reference evidence="2 3" key="1">
    <citation type="submission" date="2019-03" db="EMBL/GenBank/DDBJ databases">
        <title>Genomic Encyclopedia of Type Strains, Phase IV (KMG-IV): sequencing the most valuable type-strain genomes for metagenomic binning, comparative biology and taxonomic classification.</title>
        <authorList>
            <person name="Goeker M."/>
        </authorList>
    </citation>
    <scope>NUCLEOTIDE SEQUENCE [LARGE SCALE GENOMIC DNA]</scope>
    <source>
        <strain evidence="2 3">DSM 19345</strain>
    </source>
</reference>
<dbReference type="EMBL" id="SMAK01000005">
    <property type="protein sequence ID" value="TCT10543.1"/>
    <property type="molecule type" value="Genomic_DNA"/>
</dbReference>
<feature type="transmembrane region" description="Helical" evidence="1">
    <location>
        <begin position="42"/>
        <end position="68"/>
    </location>
</feature>
<evidence type="ECO:0000313" key="2">
    <source>
        <dbReference type="EMBL" id="TCT10543.1"/>
    </source>
</evidence>
<name>A0A4R3MCH1_9HYPH</name>
<keyword evidence="3" id="KW-1185">Reference proteome</keyword>
<dbReference type="RefSeq" id="WP_132806405.1">
    <property type="nucleotide sequence ID" value="NZ_SMAK01000005.1"/>
</dbReference>
<dbReference type="AlphaFoldDB" id="A0A4R3MCH1"/>
<keyword evidence="1" id="KW-1133">Transmembrane helix</keyword>
<evidence type="ECO:0000256" key="1">
    <source>
        <dbReference type="SAM" id="Phobius"/>
    </source>
</evidence>
<keyword evidence="1" id="KW-0812">Transmembrane</keyword>
<dbReference type="Proteomes" id="UP000295678">
    <property type="component" value="Unassembled WGS sequence"/>
</dbReference>
<sequence length="94" mass="8706">MYKTAIAGIALLTLAGCNHTPQSGALTGAAVGAGAGAVVGGIASGTATGVAVGAAVGGAAGAIIGAVASRPGYCYARDAYGNRIIVACPPGYRG</sequence>
<accession>A0A4R3MCH1</accession>
<organism evidence="2 3">
    <name type="scientific">Tepidamorphus gemmatus</name>
    <dbReference type="NCBI Taxonomy" id="747076"/>
    <lineage>
        <taxon>Bacteria</taxon>
        <taxon>Pseudomonadati</taxon>
        <taxon>Pseudomonadota</taxon>
        <taxon>Alphaproteobacteria</taxon>
        <taxon>Hyphomicrobiales</taxon>
        <taxon>Tepidamorphaceae</taxon>
        <taxon>Tepidamorphus</taxon>
    </lineage>
</organism>
<proteinExistence type="predicted"/>